<keyword evidence="6 9" id="KW-0186">Copper</keyword>
<dbReference type="SUPFAM" id="SSF49329">
    <property type="entry name" value="Cu,Zn superoxide dismutase-like"/>
    <property type="match status" value="1"/>
</dbReference>
<dbReference type="AlphaFoldDB" id="A0A914X8Y9"/>
<evidence type="ECO:0000256" key="5">
    <source>
        <dbReference type="ARBA" id="ARBA00023002"/>
    </source>
</evidence>
<comment type="similarity">
    <text evidence="1 9">Belongs to the Cu-Zn superoxide dismutase family.</text>
</comment>
<dbReference type="InterPro" id="IPR001424">
    <property type="entry name" value="SOD_Cu_Zn_dom"/>
</dbReference>
<evidence type="ECO:0000313" key="12">
    <source>
        <dbReference type="WBParaSite" id="PSAMB.scaffold6929size8573.g29325.t1"/>
    </source>
</evidence>
<feature type="domain" description="Superoxide dismutase copper/zinc binding" evidence="10">
    <location>
        <begin position="25"/>
        <end position="155"/>
    </location>
</feature>
<dbReference type="WBParaSite" id="PSAMB.scaffold6929size8573.g29325.t1">
    <property type="protein sequence ID" value="PSAMB.scaffold6929size8573.g29325.t1"/>
    <property type="gene ID" value="PSAMB.scaffold6929size8573.g29325"/>
</dbReference>
<dbReference type="PROSITE" id="PS00087">
    <property type="entry name" value="SOD_CU_ZN_1"/>
    <property type="match status" value="1"/>
</dbReference>
<dbReference type="Proteomes" id="UP000887566">
    <property type="component" value="Unplaced"/>
</dbReference>
<evidence type="ECO:0000256" key="3">
    <source>
        <dbReference type="ARBA" id="ARBA00022833"/>
    </source>
</evidence>
<sequence>MSATAKAYVFKAGALKEGDAPSLLGVVEFKEEGDEVKVTGAINGLSAGEHGFHVHQKGDLGDSCKNAAGHFNPEKKAHGGPDAKERHVGDLGNIKAEGDKATISIKDPMIKLSGPHSIVGRAIVIHEKADDLGLKDTEASRTTGDAGNRVACGVIAIVDE</sequence>
<dbReference type="PROSITE" id="PS00332">
    <property type="entry name" value="SOD_CU_ZN_2"/>
    <property type="match status" value="1"/>
</dbReference>
<accession>A0A914X8Y9</accession>
<dbReference type="PANTHER" id="PTHR10003">
    <property type="entry name" value="SUPEROXIDE DISMUTASE CU-ZN -RELATED"/>
    <property type="match status" value="1"/>
</dbReference>
<comment type="cofactor">
    <cofactor evidence="9">
        <name>Cu cation</name>
        <dbReference type="ChEBI" id="CHEBI:23378"/>
    </cofactor>
    <text evidence="9">Binds 1 copper ion per subunit.</text>
</comment>
<dbReference type="Gene3D" id="2.60.40.200">
    <property type="entry name" value="Superoxide dismutase, copper/zinc binding domain"/>
    <property type="match status" value="1"/>
</dbReference>
<comment type="cofactor">
    <cofactor evidence="9">
        <name>Zn(2+)</name>
        <dbReference type="ChEBI" id="CHEBI:29105"/>
    </cofactor>
    <text evidence="9">Binds 1 zinc ion per subunit.</text>
</comment>
<name>A0A914X8Y9_9BILA</name>
<keyword evidence="3 9" id="KW-0862">Zinc</keyword>
<evidence type="ECO:0000256" key="7">
    <source>
        <dbReference type="ARBA" id="ARBA00023157"/>
    </source>
</evidence>
<proteinExistence type="inferred from homology"/>
<dbReference type="GO" id="GO:0005507">
    <property type="term" value="F:copper ion binding"/>
    <property type="evidence" value="ECO:0007669"/>
    <property type="project" value="InterPro"/>
</dbReference>
<evidence type="ECO:0000259" key="10">
    <source>
        <dbReference type="Pfam" id="PF00080"/>
    </source>
</evidence>
<dbReference type="InterPro" id="IPR018152">
    <property type="entry name" value="SOD_Cu/Zn_BS"/>
</dbReference>
<evidence type="ECO:0000256" key="2">
    <source>
        <dbReference type="ARBA" id="ARBA00022723"/>
    </source>
</evidence>
<organism evidence="11 12">
    <name type="scientific">Plectus sambesii</name>
    <dbReference type="NCBI Taxonomy" id="2011161"/>
    <lineage>
        <taxon>Eukaryota</taxon>
        <taxon>Metazoa</taxon>
        <taxon>Ecdysozoa</taxon>
        <taxon>Nematoda</taxon>
        <taxon>Chromadorea</taxon>
        <taxon>Plectida</taxon>
        <taxon>Plectina</taxon>
        <taxon>Plectoidea</taxon>
        <taxon>Plectidae</taxon>
        <taxon>Plectus</taxon>
    </lineage>
</organism>
<dbReference type="InterPro" id="IPR024134">
    <property type="entry name" value="SOD_Cu/Zn_/chaperone"/>
</dbReference>
<protein>
    <recommendedName>
        <fullName evidence="9">Superoxide dismutase [Cu-Zn]</fullName>
        <ecNumber evidence="9">1.15.1.1</ecNumber>
    </recommendedName>
</protein>
<dbReference type="InterPro" id="IPR036423">
    <property type="entry name" value="SOD-like_Cu/Zn_dom_sf"/>
</dbReference>
<evidence type="ECO:0000256" key="9">
    <source>
        <dbReference type="RuleBase" id="RU000393"/>
    </source>
</evidence>
<keyword evidence="11" id="KW-1185">Reference proteome</keyword>
<dbReference type="CDD" id="cd00305">
    <property type="entry name" value="Cu-Zn_Superoxide_Dismutase"/>
    <property type="match status" value="1"/>
</dbReference>
<keyword evidence="5 9" id="KW-0560">Oxidoreductase</keyword>
<comment type="catalytic activity">
    <reaction evidence="8 9">
        <text>2 superoxide + 2 H(+) = H2O2 + O2</text>
        <dbReference type="Rhea" id="RHEA:20696"/>
        <dbReference type="ChEBI" id="CHEBI:15378"/>
        <dbReference type="ChEBI" id="CHEBI:15379"/>
        <dbReference type="ChEBI" id="CHEBI:16240"/>
        <dbReference type="ChEBI" id="CHEBI:18421"/>
        <dbReference type="EC" id="1.15.1.1"/>
    </reaction>
</comment>
<keyword evidence="2 9" id="KW-0479">Metal-binding</keyword>
<reference evidence="12" key="1">
    <citation type="submission" date="2022-11" db="UniProtKB">
        <authorList>
            <consortium name="WormBaseParasite"/>
        </authorList>
    </citation>
    <scope>IDENTIFICATION</scope>
</reference>
<evidence type="ECO:0000313" key="11">
    <source>
        <dbReference type="Proteomes" id="UP000887566"/>
    </source>
</evidence>
<evidence type="ECO:0000256" key="4">
    <source>
        <dbReference type="ARBA" id="ARBA00022862"/>
    </source>
</evidence>
<comment type="function">
    <text evidence="9">Destroys radicals which are normally produced within the cells and which are toxic to biological systems.</text>
</comment>
<dbReference type="FunFam" id="2.60.40.200:FF:000003">
    <property type="entry name" value="Superoxide dismutase [Cu-Zn], chloroplastic"/>
    <property type="match status" value="1"/>
</dbReference>
<dbReference type="EC" id="1.15.1.1" evidence="9"/>
<keyword evidence="7" id="KW-1015">Disulfide bond</keyword>
<keyword evidence="4" id="KW-0049">Antioxidant</keyword>
<evidence type="ECO:0000256" key="1">
    <source>
        <dbReference type="ARBA" id="ARBA00010457"/>
    </source>
</evidence>
<evidence type="ECO:0000256" key="8">
    <source>
        <dbReference type="ARBA" id="ARBA00049204"/>
    </source>
</evidence>
<dbReference type="Pfam" id="PF00080">
    <property type="entry name" value="Sod_Cu"/>
    <property type="match status" value="1"/>
</dbReference>
<dbReference type="GO" id="GO:0004784">
    <property type="term" value="F:superoxide dismutase activity"/>
    <property type="evidence" value="ECO:0007669"/>
    <property type="project" value="UniProtKB-EC"/>
</dbReference>
<evidence type="ECO:0000256" key="6">
    <source>
        <dbReference type="ARBA" id="ARBA00023008"/>
    </source>
</evidence>
<dbReference type="PRINTS" id="PR00068">
    <property type="entry name" value="CUZNDISMTASE"/>
</dbReference>